<accession>A0A2P2JV47</accession>
<dbReference type="AlphaFoldDB" id="A0A2P2JV47"/>
<organism evidence="2">
    <name type="scientific">Rhizophora mucronata</name>
    <name type="common">Asiatic mangrove</name>
    <dbReference type="NCBI Taxonomy" id="61149"/>
    <lineage>
        <taxon>Eukaryota</taxon>
        <taxon>Viridiplantae</taxon>
        <taxon>Streptophyta</taxon>
        <taxon>Embryophyta</taxon>
        <taxon>Tracheophyta</taxon>
        <taxon>Spermatophyta</taxon>
        <taxon>Magnoliopsida</taxon>
        <taxon>eudicotyledons</taxon>
        <taxon>Gunneridae</taxon>
        <taxon>Pentapetalae</taxon>
        <taxon>rosids</taxon>
        <taxon>fabids</taxon>
        <taxon>Malpighiales</taxon>
        <taxon>Rhizophoraceae</taxon>
        <taxon>Rhizophora</taxon>
    </lineage>
</organism>
<evidence type="ECO:0000313" key="2">
    <source>
        <dbReference type="EMBL" id="MBW97320.1"/>
    </source>
</evidence>
<proteinExistence type="predicted"/>
<dbReference type="EMBL" id="GGEC01016837">
    <property type="protein sequence ID" value="MBW97320.1"/>
    <property type="molecule type" value="Transcribed_RNA"/>
</dbReference>
<reference evidence="2" key="1">
    <citation type="submission" date="2018-02" db="EMBL/GenBank/DDBJ databases">
        <title>Rhizophora mucronata_Transcriptome.</title>
        <authorList>
            <person name="Meera S.P."/>
            <person name="Sreeshan A."/>
            <person name="Augustine A."/>
        </authorList>
    </citation>
    <scope>NUCLEOTIDE SEQUENCE</scope>
    <source>
        <tissue evidence="2">Leaf</tissue>
    </source>
</reference>
<name>A0A2P2JV47_RHIMU</name>
<dbReference type="EMBL" id="GGEC01016836">
    <property type="protein sequence ID" value="MBW97319.1"/>
    <property type="molecule type" value="Transcribed_RNA"/>
</dbReference>
<evidence type="ECO:0000313" key="1">
    <source>
        <dbReference type="EMBL" id="MBW97319.1"/>
    </source>
</evidence>
<sequence length="57" mass="6522">MVSLNPNPAQGFYFFDPVNRGFPVSIGCHRRRLLLPLVAPPTPTPPPRLLLTLRRQW</sequence>
<protein>
    <submittedName>
        <fullName evidence="2">Uncharacterized protein MANES_01G253000</fullName>
    </submittedName>
    <submittedName>
        <fullName evidence="1">Uncharacterized protein MANES_14G022100</fullName>
    </submittedName>
</protein>